<name>A0AAD7W895_9TELE</name>
<evidence type="ECO:0000256" key="1">
    <source>
        <dbReference type="SAM" id="MobiDB-lite"/>
    </source>
</evidence>
<feature type="region of interest" description="Disordered" evidence="1">
    <location>
        <begin position="1"/>
        <end position="71"/>
    </location>
</feature>
<evidence type="ECO:0000313" key="3">
    <source>
        <dbReference type="Proteomes" id="UP001221898"/>
    </source>
</evidence>
<accession>A0AAD7W895</accession>
<protein>
    <submittedName>
        <fullName evidence="2">Uncharacterized protein</fullName>
    </submittedName>
</protein>
<sequence>MIGPRLSGEIRKSVLTARDPSRHPLTSGTPPSASGAPRSRETRARQPRRITAQLAEAEAGGPVGVSDGIPP</sequence>
<evidence type="ECO:0000313" key="2">
    <source>
        <dbReference type="EMBL" id="KAJ8387073.1"/>
    </source>
</evidence>
<gene>
    <name evidence="2" type="ORF">AAFF_G00160130</name>
</gene>
<comment type="caution">
    <text evidence="2">The sequence shown here is derived from an EMBL/GenBank/DDBJ whole genome shotgun (WGS) entry which is preliminary data.</text>
</comment>
<dbReference type="Proteomes" id="UP001221898">
    <property type="component" value="Unassembled WGS sequence"/>
</dbReference>
<organism evidence="2 3">
    <name type="scientific">Aldrovandia affinis</name>
    <dbReference type="NCBI Taxonomy" id="143900"/>
    <lineage>
        <taxon>Eukaryota</taxon>
        <taxon>Metazoa</taxon>
        <taxon>Chordata</taxon>
        <taxon>Craniata</taxon>
        <taxon>Vertebrata</taxon>
        <taxon>Euteleostomi</taxon>
        <taxon>Actinopterygii</taxon>
        <taxon>Neopterygii</taxon>
        <taxon>Teleostei</taxon>
        <taxon>Notacanthiformes</taxon>
        <taxon>Halosauridae</taxon>
        <taxon>Aldrovandia</taxon>
    </lineage>
</organism>
<dbReference type="AlphaFoldDB" id="A0AAD7W895"/>
<dbReference type="EMBL" id="JAINUG010000217">
    <property type="protein sequence ID" value="KAJ8387073.1"/>
    <property type="molecule type" value="Genomic_DNA"/>
</dbReference>
<reference evidence="2" key="1">
    <citation type="journal article" date="2023" name="Science">
        <title>Genome structures resolve the early diversification of teleost fishes.</title>
        <authorList>
            <person name="Parey E."/>
            <person name="Louis A."/>
            <person name="Montfort J."/>
            <person name="Bouchez O."/>
            <person name="Roques C."/>
            <person name="Iampietro C."/>
            <person name="Lluch J."/>
            <person name="Castinel A."/>
            <person name="Donnadieu C."/>
            <person name="Desvignes T."/>
            <person name="Floi Bucao C."/>
            <person name="Jouanno E."/>
            <person name="Wen M."/>
            <person name="Mejri S."/>
            <person name="Dirks R."/>
            <person name="Jansen H."/>
            <person name="Henkel C."/>
            <person name="Chen W.J."/>
            <person name="Zahm M."/>
            <person name="Cabau C."/>
            <person name="Klopp C."/>
            <person name="Thompson A.W."/>
            <person name="Robinson-Rechavi M."/>
            <person name="Braasch I."/>
            <person name="Lecointre G."/>
            <person name="Bobe J."/>
            <person name="Postlethwait J.H."/>
            <person name="Berthelot C."/>
            <person name="Roest Crollius H."/>
            <person name="Guiguen Y."/>
        </authorList>
    </citation>
    <scope>NUCLEOTIDE SEQUENCE</scope>
    <source>
        <strain evidence="2">NC1722</strain>
    </source>
</reference>
<proteinExistence type="predicted"/>
<keyword evidence="3" id="KW-1185">Reference proteome</keyword>